<dbReference type="Proteomes" id="UP000002255">
    <property type="component" value="Chromosome"/>
</dbReference>
<protein>
    <recommendedName>
        <fullName evidence="7">Lysyl tRNA synthetase-like protein</fullName>
    </recommendedName>
</protein>
<dbReference type="InterPro" id="IPR042261">
    <property type="entry name" value="Lsr2-like_dimerization"/>
</dbReference>
<dbReference type="HOGENOM" id="CLU_139818_0_0_11"/>
<accession>D1BZ84</accession>
<feature type="compositionally biased region" description="Low complexity" evidence="2">
    <location>
        <begin position="59"/>
        <end position="71"/>
    </location>
</feature>
<dbReference type="InterPro" id="IPR036625">
    <property type="entry name" value="E3-bd_dom_sf"/>
</dbReference>
<dbReference type="GO" id="GO:0003677">
    <property type="term" value="F:DNA binding"/>
    <property type="evidence" value="ECO:0007669"/>
    <property type="project" value="UniProtKB-KW"/>
</dbReference>
<dbReference type="OrthoDB" id="4113332at2"/>
<feature type="region of interest" description="Disordered" evidence="2">
    <location>
        <begin position="53"/>
        <end position="76"/>
    </location>
</feature>
<feature type="domain" description="Lsr2 dimerization" evidence="3">
    <location>
        <begin position="1"/>
        <end position="57"/>
    </location>
</feature>
<dbReference type="InterPro" id="IPR024412">
    <property type="entry name" value="Lsr2_dim_dom"/>
</dbReference>
<dbReference type="eggNOG" id="ENOG5032RKK">
    <property type="taxonomic scope" value="Bacteria"/>
</dbReference>
<evidence type="ECO:0000256" key="1">
    <source>
        <dbReference type="ARBA" id="ARBA00023125"/>
    </source>
</evidence>
<keyword evidence="6" id="KW-1185">Reference proteome</keyword>
<gene>
    <name evidence="5" type="ordered locus">Xcel_2975</name>
</gene>
<evidence type="ECO:0000313" key="6">
    <source>
        <dbReference type="Proteomes" id="UP000002255"/>
    </source>
</evidence>
<dbReference type="Gene3D" id="3.30.60.230">
    <property type="entry name" value="Lsr2, dimerization domain"/>
    <property type="match status" value="1"/>
</dbReference>
<dbReference type="KEGG" id="xce:Xcel_2975"/>
<evidence type="ECO:0000259" key="4">
    <source>
        <dbReference type="Pfam" id="PF23359"/>
    </source>
</evidence>
<dbReference type="Pfam" id="PF11774">
    <property type="entry name" value="Lsr2"/>
    <property type="match status" value="1"/>
</dbReference>
<dbReference type="STRING" id="446471.Xcel_2975"/>
<dbReference type="Gene3D" id="4.10.320.10">
    <property type="entry name" value="E3-binding domain"/>
    <property type="match status" value="1"/>
</dbReference>
<name>D1BZ84_XYLCX</name>
<evidence type="ECO:0000256" key="2">
    <source>
        <dbReference type="SAM" id="MobiDB-lite"/>
    </source>
</evidence>
<reference evidence="5 6" key="2">
    <citation type="journal article" date="2010" name="Stand. Genomic Sci.">
        <title>Complete genome sequence of Xylanimonas cellulosilytica type strain (XIL07).</title>
        <authorList>
            <person name="Foster B."/>
            <person name="Pukall R."/>
            <person name="Abt B."/>
            <person name="Nolan M."/>
            <person name="Glavina Del Rio T."/>
            <person name="Chen F."/>
            <person name="Lucas S."/>
            <person name="Tice H."/>
            <person name="Pitluck S."/>
            <person name="Cheng J.-F."/>
            <person name="Chertkov O."/>
            <person name="Brettin T."/>
            <person name="Han C."/>
            <person name="Detter J.C."/>
            <person name="Bruce D."/>
            <person name="Goodwin L."/>
            <person name="Ivanova N."/>
            <person name="Mavromatis K."/>
            <person name="Pati A."/>
            <person name="Mikhailova N."/>
            <person name="Chen A."/>
            <person name="Palaniappan K."/>
            <person name="Land M."/>
            <person name="Hauser L."/>
            <person name="Chang Y.-J."/>
            <person name="Jeffries C.D."/>
            <person name="Chain P."/>
            <person name="Rohde M."/>
            <person name="Goeker M."/>
            <person name="Bristow J."/>
            <person name="Eisen J.A."/>
            <person name="Markowitz V."/>
            <person name="Hugenholtz P."/>
            <person name="Kyrpides N.C."/>
            <person name="Klenk H.-P."/>
            <person name="Lapidus A."/>
        </authorList>
    </citation>
    <scope>NUCLEOTIDE SEQUENCE [LARGE SCALE GENOMIC DNA]</scope>
    <source>
        <strain evidence="6">DSM 15894 / CECT 5975 / LMG 20990 / XIL07</strain>
    </source>
</reference>
<keyword evidence="1" id="KW-0238">DNA-binding</keyword>
<dbReference type="Pfam" id="PF23359">
    <property type="entry name" value="Lsr2_DNA-bd"/>
    <property type="match status" value="1"/>
</dbReference>
<dbReference type="GO" id="GO:0016746">
    <property type="term" value="F:acyltransferase activity"/>
    <property type="evidence" value="ECO:0007669"/>
    <property type="project" value="InterPro"/>
</dbReference>
<reference evidence="6" key="1">
    <citation type="submission" date="2009-11" db="EMBL/GenBank/DDBJ databases">
        <title>The complete chromosome of Xylanimonas cellulosilytica DSM 15894.</title>
        <authorList>
            <consortium name="US DOE Joint Genome Institute (JGI-PGF)"/>
            <person name="Lucas S."/>
            <person name="Copeland A."/>
            <person name="Lapidus A."/>
            <person name="Glavina del Rio T."/>
            <person name="Dalin E."/>
            <person name="Tice H."/>
            <person name="Bruce D."/>
            <person name="Goodwin L."/>
            <person name="Pitluck S."/>
            <person name="Kyrpides N."/>
            <person name="Mavromatis K."/>
            <person name="Ivanova N."/>
            <person name="Mikhailova N."/>
            <person name="Foster B."/>
            <person name="Clum A."/>
            <person name="Brettin T."/>
            <person name="Detter J.C."/>
            <person name="Han C."/>
            <person name="Larimer F."/>
            <person name="Land M."/>
            <person name="Hauser L."/>
            <person name="Markowitz V."/>
            <person name="Cheng J.F."/>
            <person name="Hugenholtz P."/>
            <person name="Woyke T."/>
            <person name="Wu D."/>
            <person name="Gehrich-Schroeter G."/>
            <person name="Schneider S."/>
            <person name="Pukall S.R."/>
            <person name="Klenk H.P."/>
            <person name="Eisen J.A."/>
        </authorList>
    </citation>
    <scope>NUCLEOTIDE SEQUENCE [LARGE SCALE GENOMIC DNA]</scope>
    <source>
        <strain evidence="6">DSM 15894 / CECT 5975 / LMG 20990 / XIL07</strain>
    </source>
</reference>
<evidence type="ECO:0008006" key="7">
    <source>
        <dbReference type="Google" id="ProtNLM"/>
    </source>
</evidence>
<evidence type="ECO:0000259" key="3">
    <source>
        <dbReference type="Pfam" id="PF11774"/>
    </source>
</evidence>
<dbReference type="RefSeq" id="WP_012879723.1">
    <property type="nucleotide sequence ID" value="NC_013530.1"/>
</dbReference>
<dbReference type="EMBL" id="CP001821">
    <property type="protein sequence ID" value="ACZ31981.1"/>
    <property type="molecule type" value="Genomic_DNA"/>
</dbReference>
<sequence length="111" mass="11981">MVQKTQVVLIDDIDGTEADETVTFALDGVSYEIDLTSAHAAELREALASWIGHGRKSSARAAAAPRSTGRRTSADRAQLAKIREWARDNGFKVSDRGRISAEVIAAFEAAH</sequence>
<proteinExistence type="predicted"/>
<organism evidence="5 6">
    <name type="scientific">Xylanimonas cellulosilytica (strain DSM 15894 / JCM 12276 / CECT 5975 / KCTC 9989 / LMG 20990 / NBRC 107835 / XIL07)</name>
    <dbReference type="NCBI Taxonomy" id="446471"/>
    <lineage>
        <taxon>Bacteria</taxon>
        <taxon>Bacillati</taxon>
        <taxon>Actinomycetota</taxon>
        <taxon>Actinomycetes</taxon>
        <taxon>Micrococcales</taxon>
        <taxon>Promicromonosporaceae</taxon>
        <taxon>Xylanimonas</taxon>
    </lineage>
</organism>
<feature type="domain" description="Lsr2 DNA-binding" evidence="4">
    <location>
        <begin position="74"/>
        <end position="110"/>
    </location>
</feature>
<dbReference type="AlphaFoldDB" id="D1BZ84"/>
<evidence type="ECO:0000313" key="5">
    <source>
        <dbReference type="EMBL" id="ACZ31981.1"/>
    </source>
</evidence>
<dbReference type="InterPro" id="IPR055370">
    <property type="entry name" value="Lsr2_DNA-bd"/>
</dbReference>